<organism evidence="1">
    <name type="scientific">uncultured Caudovirales phage</name>
    <dbReference type="NCBI Taxonomy" id="2100421"/>
    <lineage>
        <taxon>Viruses</taxon>
        <taxon>Duplodnaviria</taxon>
        <taxon>Heunggongvirae</taxon>
        <taxon>Uroviricota</taxon>
        <taxon>Caudoviricetes</taxon>
        <taxon>Peduoviridae</taxon>
        <taxon>Maltschvirus</taxon>
        <taxon>Maltschvirus maltsch</taxon>
    </lineage>
</organism>
<evidence type="ECO:0000313" key="1">
    <source>
        <dbReference type="EMBL" id="CAB4221407.1"/>
    </source>
</evidence>
<proteinExistence type="predicted"/>
<dbReference type="EMBL" id="LR797503">
    <property type="protein sequence ID" value="CAB4221407.1"/>
    <property type="molecule type" value="Genomic_DNA"/>
</dbReference>
<reference evidence="1" key="1">
    <citation type="submission" date="2020-05" db="EMBL/GenBank/DDBJ databases">
        <authorList>
            <person name="Chiriac C."/>
            <person name="Salcher M."/>
            <person name="Ghai R."/>
            <person name="Kavagutti S V."/>
        </authorList>
    </citation>
    <scope>NUCLEOTIDE SEQUENCE</scope>
</reference>
<accession>A0A6J5T4B4</accession>
<gene>
    <name evidence="1" type="ORF">UFOVP1636_290</name>
</gene>
<protein>
    <submittedName>
        <fullName evidence="1">Uncharacterized protein</fullName>
    </submittedName>
</protein>
<sequence>MSRILNLDNNRAYDMNEIPEEVDDLRFCVLDNSDPKNPDYFYIPLIFLESFNSPALVLKIGPWTVKMPVDWQLLIGENDLGDLEVIPLTSINDRGFSAFCFNPLSSFKPEFHPVEIVDIYKDVKWYFPKLKPGQMLAVPVESEVDKPLCVFFVKDISRVSEVVDYGKAW</sequence>
<name>A0A6J5T4B4_9CAUD</name>